<dbReference type="AlphaFoldDB" id="A0A9E2L3S1"/>
<dbReference type="EMBL" id="JAHLFU010000017">
    <property type="protein sequence ID" value="MBU3852370.1"/>
    <property type="molecule type" value="Genomic_DNA"/>
</dbReference>
<evidence type="ECO:0000313" key="2">
    <source>
        <dbReference type="Proteomes" id="UP000823865"/>
    </source>
</evidence>
<dbReference type="Pfam" id="PF10117">
    <property type="entry name" value="McrBC"/>
    <property type="match status" value="1"/>
</dbReference>
<dbReference type="PANTHER" id="PTHR38733">
    <property type="entry name" value="PROTEIN MCRC"/>
    <property type="match status" value="1"/>
</dbReference>
<accession>A0A9E2L3S1</accession>
<protein>
    <submittedName>
        <fullName evidence="1">McrC family protein</fullName>
    </submittedName>
</protein>
<reference evidence="1" key="1">
    <citation type="journal article" date="2021" name="PeerJ">
        <title>Extensive microbial diversity within the chicken gut microbiome revealed by metagenomics and culture.</title>
        <authorList>
            <person name="Gilroy R."/>
            <person name="Ravi A."/>
            <person name="Getino M."/>
            <person name="Pursley I."/>
            <person name="Horton D.L."/>
            <person name="Alikhan N.F."/>
            <person name="Baker D."/>
            <person name="Gharbi K."/>
            <person name="Hall N."/>
            <person name="Watson M."/>
            <person name="Adriaenssens E.M."/>
            <person name="Foster-Nyarko E."/>
            <person name="Jarju S."/>
            <person name="Secka A."/>
            <person name="Antonio M."/>
            <person name="Oren A."/>
            <person name="Chaudhuri R.R."/>
            <person name="La Ragione R."/>
            <person name="Hildebrand F."/>
            <person name="Pallen M.J."/>
        </authorList>
    </citation>
    <scope>NUCLEOTIDE SEQUENCE</scope>
    <source>
        <strain evidence="1">G3-2149</strain>
    </source>
</reference>
<proteinExistence type="predicted"/>
<evidence type="ECO:0000313" key="1">
    <source>
        <dbReference type="EMBL" id="MBU3852370.1"/>
    </source>
</evidence>
<name>A0A9E2L3S1_9BACT</name>
<reference evidence="1" key="2">
    <citation type="submission" date="2021-04" db="EMBL/GenBank/DDBJ databases">
        <authorList>
            <person name="Gilroy R."/>
        </authorList>
    </citation>
    <scope>NUCLEOTIDE SEQUENCE</scope>
    <source>
        <strain evidence="1">G3-2149</strain>
    </source>
</reference>
<gene>
    <name evidence="1" type="ORF">H9789_00810</name>
</gene>
<comment type="caution">
    <text evidence="1">The sequence shown here is derived from an EMBL/GenBank/DDBJ whole genome shotgun (WGS) entry which is preliminary data.</text>
</comment>
<dbReference type="PANTHER" id="PTHR38733:SF1">
    <property type="entry name" value="TYPE IV METHYL-DIRECTED RESTRICTION ENZYME ECOKMCRBC"/>
    <property type="match status" value="1"/>
</dbReference>
<sequence length="451" mass="52856">MMKLKDNTPYSFTDNADKFLRLANRSISSLAQDNKNRLLVFPMSFQDCEDKLGEQCLFQMRTETNGFSLKTGNVAGFIGIDDLQISIHSRFADLDSDEDYFLHYMLQKVLSVNVFELKHSTTNEQVFDFLLYLFPYYLNGALSQGLYKEYQRNEYNDSHVRGTIDLNRHIRKNVPFCGKIAYQTREFCYDNHITQLIRHTVEYIRTRNIGEYLLHQNSDIQQGVSMIVSATPKYRHQDRQKVIQSNMKPLHHPYFTRYTALQTLCLQILRHEQLKYGKCDNEVYGILFDVSWLWEEYLATILTKRGFKHPNNRWRKDGIYMGYNINNKQQKAFLRYPDFYDKKKYGSVVDAKYKPQIDSVLDVNQLLSYMYRLRSRTGVFILPVSQDTELKQFGLKGYGDDGAASLQIYSFKVNAEADSYDEFKKSMCQSEILLQKYVSSLIIDSSFSSNG</sequence>
<dbReference type="InterPro" id="IPR019292">
    <property type="entry name" value="McrC"/>
</dbReference>
<organism evidence="1 2">
    <name type="scientific">Candidatus Paraprevotella stercoravium</name>
    <dbReference type="NCBI Taxonomy" id="2838725"/>
    <lineage>
        <taxon>Bacteria</taxon>
        <taxon>Pseudomonadati</taxon>
        <taxon>Bacteroidota</taxon>
        <taxon>Bacteroidia</taxon>
        <taxon>Bacteroidales</taxon>
        <taxon>Prevotellaceae</taxon>
        <taxon>Paraprevotella</taxon>
    </lineage>
</organism>
<dbReference type="Proteomes" id="UP000823865">
    <property type="component" value="Unassembled WGS sequence"/>
</dbReference>